<dbReference type="InterPro" id="IPR036236">
    <property type="entry name" value="Znf_C2H2_sf"/>
</dbReference>
<dbReference type="PANTHER" id="PTHR16515">
    <property type="entry name" value="PR DOMAIN ZINC FINGER PROTEIN"/>
    <property type="match status" value="1"/>
</dbReference>
<dbReference type="Proteomes" id="UP000286415">
    <property type="component" value="Unassembled WGS sequence"/>
</dbReference>
<proteinExistence type="predicted"/>
<dbReference type="Pfam" id="PF13912">
    <property type="entry name" value="zf-C2H2_6"/>
    <property type="match status" value="1"/>
</dbReference>
<dbReference type="OrthoDB" id="3437960at2759"/>
<dbReference type="PANTHER" id="PTHR16515:SF49">
    <property type="entry name" value="GASTRULA ZINC FINGER PROTEIN XLCGF49.1-LIKE-RELATED"/>
    <property type="match status" value="1"/>
</dbReference>
<protein>
    <submittedName>
        <fullName evidence="1">Zinc finger protein 516</fullName>
    </submittedName>
</protein>
<evidence type="ECO:0000313" key="1">
    <source>
        <dbReference type="EMBL" id="KAG5453710.1"/>
    </source>
</evidence>
<accession>A0A8T1MXD7</accession>
<dbReference type="GO" id="GO:0005634">
    <property type="term" value="C:nucleus"/>
    <property type="evidence" value="ECO:0007669"/>
    <property type="project" value="UniProtKB-SubCell"/>
</dbReference>
<gene>
    <name evidence="1" type="ORF">CSKR_102337</name>
</gene>
<name>A0A8T1MXD7_CLOSI</name>
<dbReference type="GO" id="GO:0010468">
    <property type="term" value="P:regulation of gene expression"/>
    <property type="evidence" value="ECO:0007669"/>
    <property type="project" value="TreeGrafter"/>
</dbReference>
<reference evidence="1 2" key="1">
    <citation type="journal article" date="2018" name="Biotechnol. Adv.">
        <title>Improved genomic resources and new bioinformatic workflow for the carcinogenic parasite Clonorchis sinensis: Biotechnological implications.</title>
        <authorList>
            <person name="Wang D."/>
            <person name="Korhonen P.K."/>
            <person name="Gasser R.B."/>
            <person name="Young N.D."/>
        </authorList>
    </citation>
    <scope>NUCLEOTIDE SEQUENCE [LARGE SCALE GENOMIC DNA]</scope>
    <source>
        <strain evidence="1">Cs-k2</strain>
    </source>
</reference>
<keyword evidence="2" id="KW-1185">Reference proteome</keyword>
<dbReference type="SUPFAM" id="SSF57667">
    <property type="entry name" value="beta-beta-alpha zinc fingers"/>
    <property type="match status" value="4"/>
</dbReference>
<dbReference type="GO" id="GO:0008270">
    <property type="term" value="F:zinc ion binding"/>
    <property type="evidence" value="ECO:0007669"/>
    <property type="project" value="UniProtKB-KW"/>
</dbReference>
<dbReference type="Gene3D" id="3.30.160.60">
    <property type="entry name" value="Classic Zinc Finger"/>
    <property type="match status" value="7"/>
</dbReference>
<evidence type="ECO:0000313" key="2">
    <source>
        <dbReference type="Proteomes" id="UP000286415"/>
    </source>
</evidence>
<dbReference type="InterPro" id="IPR013087">
    <property type="entry name" value="Znf_C2H2_type"/>
</dbReference>
<dbReference type="PROSITE" id="PS50157">
    <property type="entry name" value="ZINC_FINGER_C2H2_2"/>
    <property type="match status" value="8"/>
</dbReference>
<dbReference type="EMBL" id="NIRI02000010">
    <property type="protein sequence ID" value="KAG5453710.1"/>
    <property type="molecule type" value="Genomic_DNA"/>
</dbReference>
<dbReference type="Pfam" id="PF00096">
    <property type="entry name" value="zf-C2H2"/>
    <property type="match status" value="6"/>
</dbReference>
<sequence>MEPSADSEVEHTYVSTAIRTKRNRRVFESINGLYQRIHILFATTESYPALNEAPKRRWWNDESIANHTYARLLIGNAHARDSEKMRCARQESTNQPQKRMNKIKLFQHCKKDPRRGTQDPVLHECTLCNKTFPRKWRLRRHATIHSDIKQYKCNHCEQTYAYKWGLKEHVNRVHQDKCSGEKIQKHECRICSRMFLRRDHLIQHMRVHSGEKPFGCKFCKTSFSAYGNLQRHLRTIHLKAKDTQLYEISRATQINDSPVPCGIQGNTSEETSDFACSIPVAEQDKAPSEEDGKTVGDPLSTTDGTKQSSHSNKCPVCGRTFVNTWNLKRHAVVHTHRNFLECEICKQQFKYILSLRDHRLLVHSHREDDDCREVHRCHVCGKPFLRKDSLDEHFRAHSKERPFECNLCGSKFTLACNLKKHQRQLHSAESSSAESSTNPTDSHL</sequence>
<organism evidence="1 2">
    <name type="scientific">Clonorchis sinensis</name>
    <name type="common">Chinese liver fluke</name>
    <dbReference type="NCBI Taxonomy" id="79923"/>
    <lineage>
        <taxon>Eukaryota</taxon>
        <taxon>Metazoa</taxon>
        <taxon>Spiralia</taxon>
        <taxon>Lophotrochozoa</taxon>
        <taxon>Platyhelminthes</taxon>
        <taxon>Trematoda</taxon>
        <taxon>Digenea</taxon>
        <taxon>Opisthorchiida</taxon>
        <taxon>Opisthorchiata</taxon>
        <taxon>Opisthorchiidae</taxon>
        <taxon>Clonorchis</taxon>
    </lineage>
</organism>
<reference evidence="1 2" key="2">
    <citation type="journal article" date="2021" name="Genomics">
        <title>High-quality reference genome for Clonorchis sinensis.</title>
        <authorList>
            <person name="Young N.D."/>
            <person name="Stroehlein A.J."/>
            <person name="Kinkar L."/>
            <person name="Wang T."/>
            <person name="Sohn W.M."/>
            <person name="Chang B.C.H."/>
            <person name="Kaur P."/>
            <person name="Weisz D."/>
            <person name="Dudchenko O."/>
            <person name="Aiden E.L."/>
            <person name="Korhonen P.K."/>
            <person name="Gasser R.B."/>
        </authorList>
    </citation>
    <scope>NUCLEOTIDE SEQUENCE [LARGE SCALE GENOMIC DNA]</scope>
    <source>
        <strain evidence="1">Cs-k2</strain>
    </source>
</reference>
<dbReference type="SMART" id="SM00355">
    <property type="entry name" value="ZnF_C2H2"/>
    <property type="match status" value="8"/>
</dbReference>
<dbReference type="STRING" id="79923.H2KSU1"/>
<dbReference type="PROSITE" id="PS00028">
    <property type="entry name" value="ZINC_FINGER_C2H2_1"/>
    <property type="match status" value="8"/>
</dbReference>
<comment type="caution">
    <text evidence="1">The sequence shown here is derived from an EMBL/GenBank/DDBJ whole genome shotgun (WGS) entry which is preliminary data.</text>
</comment>
<dbReference type="InterPro" id="IPR050331">
    <property type="entry name" value="Zinc_finger"/>
</dbReference>